<dbReference type="PANTHER" id="PTHR41786:SF1">
    <property type="entry name" value="6-HYDROXYMETHYLPTERIN DIPHOSPHOKINASE MPTE-LIKE DOMAIN-CONTAINING PROTEIN"/>
    <property type="match status" value="1"/>
</dbReference>
<dbReference type="EMBL" id="MGDD01000100">
    <property type="protein sequence ID" value="OGL47060.1"/>
    <property type="molecule type" value="Genomic_DNA"/>
</dbReference>
<sequence length="513" mass="58109">MLQVELNNKADENNIRDIQLLPGVNPGLRVILTSGKTITFHSPYDPFKEARLQINDVRRDGRNLYILLGYGLGYIHEVLLAEADPGSDFIVIEPSELIFKLARQRCAEITEPGLKTTFLIDKESFKLGSVLHSMLSGKSYQDLVIVMHPPSATIYDSLFKMMLQEIQKEVYHQQTNLSTLDDLALTYIKHKLQNLRTIIENPGVKNLFGKFEGIPAILISAGPSLDKNWHYLHFARSKALLIAVDTALKPLLRRGIEPHIVVSADPSKSNYRHLHGVKVKSSLLVAEPMVNPNTYSWFPGKIRIASFGDAIMEFFKPYTGEKGILNVWGSVATVAFDLAFKLKANPIIFMGQDLSYPGDHAYCHGTYWEEEQMNQISPETFWNNLLANRALIIEKDLTGHPVKTTNQLASYARWFQNEMQKHPHIHWINATEGGIVSDCVTKISMHELTHKILKNEVSVEKILYSKSNNIFSKNNYRMLFEKILSAAKELDLFTARTKSVIDSSLTKSTPQLF</sequence>
<gene>
    <name evidence="2" type="ORF">A2161_20140</name>
</gene>
<dbReference type="PANTHER" id="PTHR41786">
    <property type="entry name" value="MOTILITY ACCESSORY FACTOR MAF"/>
    <property type="match status" value="1"/>
</dbReference>
<evidence type="ECO:0000259" key="1">
    <source>
        <dbReference type="Pfam" id="PF01973"/>
    </source>
</evidence>
<accession>A0A1F7S061</accession>
<evidence type="ECO:0000313" key="3">
    <source>
        <dbReference type="Proteomes" id="UP000179266"/>
    </source>
</evidence>
<comment type="caution">
    <text evidence="2">The sequence shown here is derived from an EMBL/GenBank/DDBJ whole genome shotgun (WGS) entry which is preliminary data.</text>
</comment>
<evidence type="ECO:0000313" key="2">
    <source>
        <dbReference type="EMBL" id="OGL47060.1"/>
    </source>
</evidence>
<name>A0A1F7S061_9BACT</name>
<feature type="domain" description="6-hydroxymethylpterin diphosphokinase MptE-like" evidence="1">
    <location>
        <begin position="190"/>
        <end position="358"/>
    </location>
</feature>
<proteinExistence type="predicted"/>
<reference evidence="2 3" key="1">
    <citation type="journal article" date="2016" name="Nat. Commun.">
        <title>Thousands of microbial genomes shed light on interconnected biogeochemical processes in an aquifer system.</title>
        <authorList>
            <person name="Anantharaman K."/>
            <person name="Brown C.T."/>
            <person name="Hug L.A."/>
            <person name="Sharon I."/>
            <person name="Castelle C.J."/>
            <person name="Probst A.J."/>
            <person name="Thomas B.C."/>
            <person name="Singh A."/>
            <person name="Wilkins M.J."/>
            <person name="Karaoz U."/>
            <person name="Brodie E.L."/>
            <person name="Williams K.H."/>
            <person name="Hubbard S.S."/>
            <person name="Banfield J.F."/>
        </authorList>
    </citation>
    <scope>NUCLEOTIDE SEQUENCE [LARGE SCALE GENOMIC DNA]</scope>
</reference>
<dbReference type="Proteomes" id="UP000179266">
    <property type="component" value="Unassembled WGS sequence"/>
</dbReference>
<protein>
    <recommendedName>
        <fullName evidence="1">6-hydroxymethylpterin diphosphokinase MptE-like domain-containing protein</fullName>
    </recommendedName>
</protein>
<organism evidence="2 3">
    <name type="scientific">Candidatus Schekmanbacteria bacterium RBG_13_48_7</name>
    <dbReference type="NCBI Taxonomy" id="1817878"/>
    <lineage>
        <taxon>Bacteria</taxon>
        <taxon>Candidatus Schekmaniibacteriota</taxon>
    </lineage>
</organism>
<dbReference type="AlphaFoldDB" id="A0A1F7S061"/>
<dbReference type="InterPro" id="IPR002826">
    <property type="entry name" value="MptE-like"/>
</dbReference>
<dbReference type="Pfam" id="PF01973">
    <property type="entry name" value="MptE-like"/>
    <property type="match status" value="1"/>
</dbReference>
<feature type="non-terminal residue" evidence="2">
    <location>
        <position position="513"/>
    </location>
</feature>